<reference evidence="9 10" key="1">
    <citation type="submission" date="2018-08" db="EMBL/GenBank/DDBJ databases">
        <title>A genome reference for cultivated species of the human gut microbiota.</title>
        <authorList>
            <person name="Zou Y."/>
            <person name="Xue W."/>
            <person name="Luo G."/>
        </authorList>
    </citation>
    <scope>NUCLEOTIDE SEQUENCE [LARGE SCALE GENOMIC DNA]</scope>
    <source>
        <strain evidence="8 10">AF17-20</strain>
        <strain evidence="7 9">TF09-22</strain>
    </source>
</reference>
<dbReference type="GO" id="GO:0046872">
    <property type="term" value="F:metal ion binding"/>
    <property type="evidence" value="ECO:0007669"/>
    <property type="project" value="UniProtKB-KW"/>
</dbReference>
<evidence type="ECO:0000256" key="4">
    <source>
        <dbReference type="ARBA" id="ARBA00022837"/>
    </source>
</evidence>
<evidence type="ECO:0000256" key="3">
    <source>
        <dbReference type="ARBA" id="ARBA00022801"/>
    </source>
</evidence>
<dbReference type="InterPro" id="IPR024607">
    <property type="entry name" value="Sulfatase_CS"/>
</dbReference>
<dbReference type="Proteomes" id="UP000284022">
    <property type="component" value="Unassembled WGS sequence"/>
</dbReference>
<accession>A0A174GN18</accession>
<evidence type="ECO:0000259" key="5">
    <source>
        <dbReference type="Pfam" id="PF00884"/>
    </source>
</evidence>
<evidence type="ECO:0000313" key="10">
    <source>
        <dbReference type="Proteomes" id="UP000284022"/>
    </source>
</evidence>
<dbReference type="InterPro" id="IPR017850">
    <property type="entry name" value="Alkaline_phosphatase_core_sf"/>
</dbReference>
<dbReference type="GO" id="GO:0004065">
    <property type="term" value="F:arylsulfatase activity"/>
    <property type="evidence" value="ECO:0007669"/>
    <property type="project" value="TreeGrafter"/>
</dbReference>
<protein>
    <submittedName>
        <fullName evidence="8">Sulfatase</fullName>
    </submittedName>
</protein>
<proteinExistence type="inferred from homology"/>
<comment type="caution">
    <text evidence="8">The sequence shown here is derived from an EMBL/GenBank/DDBJ whole genome shotgun (WGS) entry which is preliminary data.</text>
</comment>
<name>A0A174GN18_BACUN</name>
<keyword evidence="3" id="KW-0378">Hydrolase</keyword>
<comment type="similarity">
    <text evidence="1">Belongs to the sulfatase family.</text>
</comment>
<evidence type="ECO:0000313" key="8">
    <source>
        <dbReference type="EMBL" id="RGU40359.1"/>
    </source>
</evidence>
<evidence type="ECO:0000256" key="2">
    <source>
        <dbReference type="ARBA" id="ARBA00022723"/>
    </source>
</evidence>
<dbReference type="Proteomes" id="UP000260874">
    <property type="component" value="Unassembled WGS sequence"/>
</dbReference>
<dbReference type="EMBL" id="JAQNSG010000005">
    <property type="protein sequence ID" value="MDC1879630.1"/>
    <property type="molecule type" value="Genomic_DNA"/>
</dbReference>
<sequence length="553" mass="62993">MKQIIHSFLYGSAVWAACTVSQEVKAGGIPVSTTEDGDAVSPNIVCVVCEDIGPWLHCFGDSVAVTPTIDALAAEGIRYTSIYGTVGVSAPSRAALITGMYPTHINANYMRTQGGQIARPPAVTGYDIVLPEGIKCYTELLRAAGYYCTNNPKTDYQFLPPLTAWDECGRQAHWRNRPKGMPFFAIFNTLASHEQKVWESAKDTLYVSPDDVVLPPYYPEDSIVRRDIAVMYSNIYRMDCFVRQMIDELRAAGEWDNTILIFYSDNGGPLPRQKREITEVGTHIPLIIRYPDGRLAGSIDDGLRSVIDIPPTILSLAGIKPPAYMDGKAFAGKYASPSRRYVFAARDRMDKCYDQQGGVRDRRYRYICNYTPNQPGYQPVGFRLNMPMMRRMLQLHEEGALDENQESWFVWPRPREEFYDLEKDPHEMCNLINDPAYRKYIDRLRKVYRQWERKYWQCRPLTEPEIVQTMWPDGVQPLVSAPQIVQKGGQVKLECSTPGVSYAYQLNGRGRNGEKHWNLYVEPFVVHKGDRVAVQAFRVGYKKSEIVDFLIEH</sequence>
<dbReference type="InterPro" id="IPR000917">
    <property type="entry name" value="Sulfatase_N"/>
</dbReference>
<feature type="domain" description="Sulfatase N-terminal" evidence="5">
    <location>
        <begin position="177"/>
        <end position="319"/>
    </location>
</feature>
<dbReference type="SUPFAM" id="SSF53649">
    <property type="entry name" value="Alkaline phosphatase-like"/>
    <property type="match status" value="1"/>
</dbReference>
<evidence type="ECO:0000313" key="7">
    <source>
        <dbReference type="EMBL" id="RGK80997.1"/>
    </source>
</evidence>
<dbReference type="EMBL" id="QSRB01000021">
    <property type="protein sequence ID" value="RGK80997.1"/>
    <property type="molecule type" value="Genomic_DNA"/>
</dbReference>
<dbReference type="Gene3D" id="3.40.720.10">
    <property type="entry name" value="Alkaline Phosphatase, subunit A"/>
    <property type="match status" value="1"/>
</dbReference>
<reference evidence="6" key="2">
    <citation type="submission" date="2022-10" db="EMBL/GenBank/DDBJ databases">
        <title>Human gut microbiome strain richness.</title>
        <authorList>
            <person name="Chen-Liaw A."/>
        </authorList>
    </citation>
    <scope>NUCLEOTIDE SEQUENCE</scope>
    <source>
        <strain evidence="6">1001713st2_A4_1001713B170214_170313</strain>
    </source>
</reference>
<dbReference type="CDD" id="cd16027">
    <property type="entry name" value="SGSH"/>
    <property type="match status" value="1"/>
</dbReference>
<dbReference type="PROSITE" id="PS51257">
    <property type="entry name" value="PROKAR_LIPOPROTEIN"/>
    <property type="match status" value="1"/>
</dbReference>
<dbReference type="PANTHER" id="PTHR42693">
    <property type="entry name" value="ARYLSULFATASE FAMILY MEMBER"/>
    <property type="match status" value="1"/>
</dbReference>
<feature type="domain" description="Sulfatase N-terminal" evidence="5">
    <location>
        <begin position="42"/>
        <end position="147"/>
    </location>
</feature>
<dbReference type="InterPro" id="IPR050738">
    <property type="entry name" value="Sulfatase"/>
</dbReference>
<dbReference type="AlphaFoldDB" id="A0A174GN18"/>
<keyword evidence="2" id="KW-0479">Metal-binding</keyword>
<dbReference type="PROSITE" id="PS00523">
    <property type="entry name" value="SULFATASE_1"/>
    <property type="match status" value="1"/>
</dbReference>
<dbReference type="Pfam" id="PF00884">
    <property type="entry name" value="Sulfatase"/>
    <property type="match status" value="2"/>
</dbReference>
<evidence type="ECO:0000256" key="1">
    <source>
        <dbReference type="ARBA" id="ARBA00008779"/>
    </source>
</evidence>
<dbReference type="RefSeq" id="WP_057256698.1">
    <property type="nucleotide sequence ID" value="NZ_CAXTGQ010000001.1"/>
</dbReference>
<keyword evidence="4" id="KW-0106">Calcium</keyword>
<dbReference type="PANTHER" id="PTHR42693:SF53">
    <property type="entry name" value="ENDO-4-O-SULFATASE"/>
    <property type="match status" value="1"/>
</dbReference>
<dbReference type="Proteomes" id="UP001213309">
    <property type="component" value="Unassembled WGS sequence"/>
</dbReference>
<organism evidence="8 10">
    <name type="scientific">Bacteroides uniformis</name>
    <dbReference type="NCBI Taxonomy" id="820"/>
    <lineage>
        <taxon>Bacteria</taxon>
        <taxon>Pseudomonadati</taxon>
        <taxon>Bacteroidota</taxon>
        <taxon>Bacteroidia</taxon>
        <taxon>Bacteroidales</taxon>
        <taxon>Bacteroidaceae</taxon>
        <taxon>Bacteroides</taxon>
    </lineage>
</organism>
<gene>
    <name evidence="8" type="ORF">DWW83_04690</name>
    <name evidence="7" type="ORF">DXC91_18535</name>
    <name evidence="6" type="ORF">POZ24_06275</name>
</gene>
<dbReference type="EMBL" id="QRXV01000004">
    <property type="protein sequence ID" value="RGU40359.1"/>
    <property type="molecule type" value="Genomic_DNA"/>
</dbReference>
<evidence type="ECO:0000313" key="6">
    <source>
        <dbReference type="EMBL" id="MDC1879630.1"/>
    </source>
</evidence>
<evidence type="ECO:0000313" key="9">
    <source>
        <dbReference type="Proteomes" id="UP000260874"/>
    </source>
</evidence>